<accession>A0A4Y2T529</accession>
<sequence>MKFTQIVKKCPDVFTAEEAMHVVMHLANPNQSTMAKLPSWFNKGPNRCFSTPQAERARPSPPTTERKLTISLRPFAKGFLSNLMSVLELKCLEGRYQIRALKLAFGEPVTQQSSIPHMVITVTCENNNYTFKEHIKIHNSKEVVMPFTQSILLHAGQKVRIEAEANEVKNYKFLQFDEQNSFTERSPFECNLGSLPKVNRLFFISEVIYRSLPPRERPKGPRNFRRGKQTQW</sequence>
<evidence type="ECO:0000313" key="2">
    <source>
        <dbReference type="Proteomes" id="UP000499080"/>
    </source>
</evidence>
<proteinExistence type="predicted"/>
<protein>
    <submittedName>
        <fullName evidence="1">Uncharacterized protein</fullName>
    </submittedName>
</protein>
<dbReference type="AlphaFoldDB" id="A0A4Y2T529"/>
<gene>
    <name evidence="1" type="ORF">AVEN_210756_1</name>
</gene>
<dbReference type="OrthoDB" id="6420239at2759"/>
<keyword evidence="2" id="KW-1185">Reference proteome</keyword>
<comment type="caution">
    <text evidence="1">The sequence shown here is derived from an EMBL/GenBank/DDBJ whole genome shotgun (WGS) entry which is preliminary data.</text>
</comment>
<dbReference type="Proteomes" id="UP000499080">
    <property type="component" value="Unassembled WGS sequence"/>
</dbReference>
<organism evidence="1 2">
    <name type="scientific">Araneus ventricosus</name>
    <name type="common">Orbweaver spider</name>
    <name type="synonym">Epeira ventricosa</name>
    <dbReference type="NCBI Taxonomy" id="182803"/>
    <lineage>
        <taxon>Eukaryota</taxon>
        <taxon>Metazoa</taxon>
        <taxon>Ecdysozoa</taxon>
        <taxon>Arthropoda</taxon>
        <taxon>Chelicerata</taxon>
        <taxon>Arachnida</taxon>
        <taxon>Araneae</taxon>
        <taxon>Araneomorphae</taxon>
        <taxon>Entelegynae</taxon>
        <taxon>Araneoidea</taxon>
        <taxon>Araneidae</taxon>
        <taxon>Araneus</taxon>
    </lineage>
</organism>
<evidence type="ECO:0000313" key="1">
    <source>
        <dbReference type="EMBL" id="GBN94255.1"/>
    </source>
</evidence>
<reference evidence="1 2" key="1">
    <citation type="journal article" date="2019" name="Sci. Rep.">
        <title>Orb-weaving spider Araneus ventricosus genome elucidates the spidroin gene catalogue.</title>
        <authorList>
            <person name="Kono N."/>
            <person name="Nakamura H."/>
            <person name="Ohtoshi R."/>
            <person name="Moran D.A.P."/>
            <person name="Shinohara A."/>
            <person name="Yoshida Y."/>
            <person name="Fujiwara M."/>
            <person name="Mori M."/>
            <person name="Tomita M."/>
            <person name="Arakawa K."/>
        </authorList>
    </citation>
    <scope>NUCLEOTIDE SEQUENCE [LARGE SCALE GENOMIC DNA]</scope>
</reference>
<name>A0A4Y2T529_ARAVE</name>
<dbReference type="EMBL" id="BGPR01025393">
    <property type="protein sequence ID" value="GBN94255.1"/>
    <property type="molecule type" value="Genomic_DNA"/>
</dbReference>